<dbReference type="CDD" id="cd00130">
    <property type="entry name" value="PAS"/>
    <property type="match status" value="1"/>
</dbReference>
<evidence type="ECO:0000256" key="3">
    <source>
        <dbReference type="PROSITE-ProRule" id="PRU00050"/>
    </source>
</evidence>
<dbReference type="PROSITE" id="PS50122">
    <property type="entry name" value="CHEB"/>
    <property type="match status" value="1"/>
</dbReference>
<dbReference type="PROSITE" id="PS50109">
    <property type="entry name" value="HIS_KIN"/>
    <property type="match status" value="1"/>
</dbReference>
<reference evidence="10 11" key="1">
    <citation type="submission" date="2024-03" db="EMBL/GenBank/DDBJ databases">
        <title>Sequence of Lycoming College Course Isolates.</title>
        <authorList>
            <person name="Plotts O."/>
            <person name="Newman J."/>
        </authorList>
    </citation>
    <scope>NUCLEOTIDE SEQUENCE [LARGE SCALE GENOMIC DNA]</scope>
    <source>
        <strain evidence="10 11">CJB-3</strain>
    </source>
</reference>
<dbReference type="PRINTS" id="PR00996">
    <property type="entry name" value="CHERMTFRASE"/>
</dbReference>
<dbReference type="Pfam" id="PF00512">
    <property type="entry name" value="HisKA"/>
    <property type="match status" value="1"/>
</dbReference>
<evidence type="ECO:0000259" key="7">
    <source>
        <dbReference type="PROSITE" id="PS50113"/>
    </source>
</evidence>
<sequence>MTRLKKTELEISDDQFPVVGIGASAGGLKAISRFLKAIPPKSGIAYVFVQHLSPDHESSLPELLQKISKIPVHQITDDIHLEPDNFYVIPENKIVTATDGVLKLSSLDDKRYKVKVIDRFFSSLAIVHQGYAIGVVLSGSLNDGTLGLEAIKAYGGITFAQDEDSAEYNEMPASAIKAKTVDFVLNPEKIAVHLLTINAPFYNNHINPSEDKGSRDEAVFKQILTLLRVRRGVDFSFYKSSTLKRRIVRRMALKGTDKPEVYLSVLREKKDEQDALYNDMLISVTNFFRDPDIFETLCTTVLSSIIDQKKNGEPLRIWIAGCATGEEAYSMAICLTEQLGDKASAMKIQIFATDISETAINKARTGVYRPTDIEGVSESRLRQFFNKIDGNYQVRKSIRDMCVFAHHNFLKDPPFSRLDLIACRNVLIYLEPVLQKKAITAFHYALANHGFLLLGKSESIGKDSDLFLPYNHASKIFQRIGIPGRIMQVTTQGSEQNFKNVDTSARKGAEEPDISKLADQVVLAKFSPSGVLVSDNFDIIQFRGKTDAWLAPSPGRASLNLLKMAREDLVFELRNLLQQAKKNQTPVGKKNVIFNLNEQQEFVDIEVTPLIKPESVHYLVLFQTSFSAVRKRPLSKAGKRVESDKDLRLKQQEMELTQLRAEMRNATEEQEAAHGELQSANEELLSGSEELQSLNEELETSKEELQSTNEEINIINNELTGRNQELNNARVYTEAIINTIRDPLIILDKDLRVKRATDGFYTKFHVTKKETEGEYFYDLGDRQWNIPLLRDLLENILPEKKILTDFEVSHIFPTIGLRIMSLNSRLLDGLILLAIEDITDKRKVEQGLAEVELLFKESKERLKLAVEAAGLGTWDYNTLTDELIFDGRSKELFGLKPNHDITYQQFINMIHVDDRADVDKTLKQALTGINNGEYEKEFRTSENLDKKLKWVKFKGKAYFNAKNEPYRFVGTSLDITPQKMHDQAIKELLQHKDDFISIASHELKTPLTSLKASMQLINRLKDDSFSDKLNSLIAMSTRSLDKVSILIEDLLNASRINQGHLELNKTQFNIAKMVDDSCYHIRAANKYSIITTGDLTLEIYGDSDRLSQVVINFVNNAIKYAPESKDITISIDKLKENIRVSVSDKGPGIPEEKIPHLFERYYQIDGKNAAYSGLGLGLFICTEIIKKHDGKIGADSNLGQGSTFYFTLPIK</sequence>
<protein>
    <recommendedName>
        <fullName evidence="2">histidine kinase</fullName>
        <ecNumber evidence="2">2.7.13.3</ecNumber>
    </recommendedName>
</protein>
<dbReference type="Proteomes" id="UP001378956">
    <property type="component" value="Unassembled WGS sequence"/>
</dbReference>
<comment type="catalytic activity">
    <reaction evidence="1">
        <text>ATP + protein L-histidine = ADP + protein N-phospho-L-histidine.</text>
        <dbReference type="EC" id="2.7.13.3"/>
    </reaction>
</comment>
<dbReference type="SUPFAM" id="SSF47384">
    <property type="entry name" value="Homodimeric domain of signal transducing histidine kinase"/>
    <property type="match status" value="1"/>
</dbReference>
<dbReference type="SMART" id="SM00387">
    <property type="entry name" value="HATPase_c"/>
    <property type="match status" value="1"/>
</dbReference>
<proteinExistence type="predicted"/>
<keyword evidence="10" id="KW-0808">Transferase</keyword>
<dbReference type="InterPro" id="IPR035909">
    <property type="entry name" value="CheB_C"/>
</dbReference>
<name>A0ABU8NI35_9SPHI</name>
<evidence type="ECO:0000256" key="4">
    <source>
        <dbReference type="SAM" id="MobiDB-lite"/>
    </source>
</evidence>
<dbReference type="Gene3D" id="3.30.450.20">
    <property type="entry name" value="PAS domain"/>
    <property type="match status" value="2"/>
</dbReference>
<dbReference type="RefSeq" id="WP_288879891.1">
    <property type="nucleotide sequence ID" value="NZ_CBFGNQ010000003.1"/>
</dbReference>
<dbReference type="InterPro" id="IPR036890">
    <property type="entry name" value="HATPase_C_sf"/>
</dbReference>
<evidence type="ECO:0000313" key="11">
    <source>
        <dbReference type="Proteomes" id="UP001378956"/>
    </source>
</evidence>
<dbReference type="InterPro" id="IPR000700">
    <property type="entry name" value="PAS-assoc_C"/>
</dbReference>
<feature type="domain" description="PAS" evidence="6">
    <location>
        <begin position="858"/>
        <end position="929"/>
    </location>
</feature>
<dbReference type="InterPro" id="IPR005467">
    <property type="entry name" value="His_kinase_dom"/>
</dbReference>
<dbReference type="SUPFAM" id="SSF52738">
    <property type="entry name" value="Methylesterase CheB, C-terminal domain"/>
    <property type="match status" value="1"/>
</dbReference>
<organism evidence="10 11">
    <name type="scientific">Pedobacter panaciterrae</name>
    <dbReference type="NCBI Taxonomy" id="363849"/>
    <lineage>
        <taxon>Bacteria</taxon>
        <taxon>Pseudomonadati</taxon>
        <taxon>Bacteroidota</taxon>
        <taxon>Sphingobacteriia</taxon>
        <taxon>Sphingobacteriales</taxon>
        <taxon>Sphingobacteriaceae</taxon>
        <taxon>Pedobacter</taxon>
    </lineage>
</organism>
<feature type="compositionally biased region" description="Basic and acidic residues" evidence="4">
    <location>
        <begin position="665"/>
        <end position="674"/>
    </location>
</feature>
<feature type="region of interest" description="Disordered" evidence="4">
    <location>
        <begin position="665"/>
        <end position="686"/>
    </location>
</feature>
<dbReference type="PANTHER" id="PTHR24422:SF27">
    <property type="entry name" value="PROTEIN-GLUTAMATE O-METHYLTRANSFERASE"/>
    <property type="match status" value="1"/>
</dbReference>
<feature type="active site" evidence="3">
    <location>
        <position position="143"/>
    </location>
</feature>
<dbReference type="InterPro" id="IPR000673">
    <property type="entry name" value="Sig_transdc_resp-reg_Me-estase"/>
</dbReference>
<comment type="caution">
    <text evidence="10">The sequence shown here is derived from an EMBL/GenBank/DDBJ whole genome shotgun (WGS) entry which is preliminary data.</text>
</comment>
<dbReference type="SUPFAM" id="SSF55874">
    <property type="entry name" value="ATPase domain of HSP90 chaperone/DNA topoisomerase II/histidine kinase"/>
    <property type="match status" value="1"/>
</dbReference>
<keyword evidence="10" id="KW-0489">Methyltransferase</keyword>
<dbReference type="InterPro" id="IPR050903">
    <property type="entry name" value="Bact_Chemotaxis_MeTrfase"/>
</dbReference>
<dbReference type="PROSITE" id="PS50123">
    <property type="entry name" value="CHER"/>
    <property type="match status" value="1"/>
</dbReference>
<dbReference type="InterPro" id="IPR000014">
    <property type="entry name" value="PAS"/>
</dbReference>
<dbReference type="PROSITE" id="PS50113">
    <property type="entry name" value="PAC"/>
    <property type="match status" value="1"/>
</dbReference>
<dbReference type="InterPro" id="IPR029063">
    <property type="entry name" value="SAM-dependent_MTases_sf"/>
</dbReference>
<dbReference type="Gene3D" id="3.40.50.150">
    <property type="entry name" value="Vaccinia Virus protein VP39"/>
    <property type="match status" value="1"/>
</dbReference>
<feature type="active site" evidence="3">
    <location>
        <position position="24"/>
    </location>
</feature>
<dbReference type="Pfam" id="PF01739">
    <property type="entry name" value="CheR"/>
    <property type="match status" value="1"/>
</dbReference>
<evidence type="ECO:0000313" key="10">
    <source>
        <dbReference type="EMBL" id="MEJ2901909.1"/>
    </source>
</evidence>
<evidence type="ECO:0000259" key="8">
    <source>
        <dbReference type="PROSITE" id="PS50122"/>
    </source>
</evidence>
<dbReference type="CDD" id="cd16434">
    <property type="entry name" value="CheB-CheR_fusion"/>
    <property type="match status" value="1"/>
</dbReference>
<dbReference type="Pfam" id="PF08447">
    <property type="entry name" value="PAS_3"/>
    <property type="match status" value="1"/>
</dbReference>
<keyword evidence="11" id="KW-1185">Reference proteome</keyword>
<dbReference type="EMBL" id="JBBEUB010000001">
    <property type="protein sequence ID" value="MEJ2901909.1"/>
    <property type="molecule type" value="Genomic_DNA"/>
</dbReference>
<dbReference type="SUPFAM" id="SSF55785">
    <property type="entry name" value="PYP-like sensor domain (PAS domain)"/>
    <property type="match status" value="1"/>
</dbReference>
<keyword evidence="3" id="KW-0145">Chemotaxis</keyword>
<dbReference type="CDD" id="cd00082">
    <property type="entry name" value="HisKA"/>
    <property type="match status" value="1"/>
</dbReference>
<dbReference type="InterPro" id="IPR022642">
    <property type="entry name" value="CheR_C"/>
</dbReference>
<gene>
    <name evidence="10" type="ORF">WAE58_05720</name>
</gene>
<evidence type="ECO:0000259" key="5">
    <source>
        <dbReference type="PROSITE" id="PS50109"/>
    </source>
</evidence>
<dbReference type="Pfam" id="PF02518">
    <property type="entry name" value="HATPase_c"/>
    <property type="match status" value="1"/>
</dbReference>
<feature type="domain" description="PAC" evidence="7">
    <location>
        <begin position="934"/>
        <end position="987"/>
    </location>
</feature>
<feature type="domain" description="Histidine kinase" evidence="5">
    <location>
        <begin position="998"/>
        <end position="1211"/>
    </location>
</feature>
<dbReference type="InterPro" id="IPR013655">
    <property type="entry name" value="PAS_fold_3"/>
</dbReference>
<evidence type="ECO:0000259" key="9">
    <source>
        <dbReference type="PROSITE" id="PS50123"/>
    </source>
</evidence>
<dbReference type="EC" id="2.7.13.3" evidence="2"/>
<feature type="domain" description="CheB-type methylesterase" evidence="8">
    <location>
        <begin position="15"/>
        <end position="196"/>
    </location>
</feature>
<evidence type="ECO:0000256" key="1">
    <source>
        <dbReference type="ARBA" id="ARBA00000085"/>
    </source>
</evidence>
<dbReference type="Gene3D" id="3.30.565.10">
    <property type="entry name" value="Histidine kinase-like ATPase, C-terminal domain"/>
    <property type="match status" value="1"/>
</dbReference>
<dbReference type="PANTHER" id="PTHR24422">
    <property type="entry name" value="CHEMOTAXIS PROTEIN METHYLTRANSFERASE"/>
    <property type="match status" value="1"/>
</dbReference>
<evidence type="ECO:0000256" key="2">
    <source>
        <dbReference type="ARBA" id="ARBA00012438"/>
    </source>
</evidence>
<dbReference type="GO" id="GO:0032259">
    <property type="term" value="P:methylation"/>
    <property type="evidence" value="ECO:0007669"/>
    <property type="project" value="UniProtKB-KW"/>
</dbReference>
<dbReference type="Pfam" id="PF03705">
    <property type="entry name" value="CheR_N"/>
    <property type="match status" value="1"/>
</dbReference>
<dbReference type="SUPFAM" id="SSF47757">
    <property type="entry name" value="Chemotaxis receptor methyltransferase CheR, N-terminal domain"/>
    <property type="match status" value="1"/>
</dbReference>
<dbReference type="Gene3D" id="3.40.50.180">
    <property type="entry name" value="Methylesterase CheB, C-terminal domain"/>
    <property type="match status" value="1"/>
</dbReference>
<dbReference type="InterPro" id="IPR035965">
    <property type="entry name" value="PAS-like_dom_sf"/>
</dbReference>
<dbReference type="InterPro" id="IPR003594">
    <property type="entry name" value="HATPase_dom"/>
</dbReference>
<feature type="domain" description="CheR-type methyltransferase" evidence="9">
    <location>
        <begin position="217"/>
        <end position="481"/>
    </location>
</feature>
<accession>A0ABU8NI35</accession>
<dbReference type="SMART" id="SM00388">
    <property type="entry name" value="HisKA"/>
    <property type="match status" value="1"/>
</dbReference>
<feature type="active site" evidence="3">
    <location>
        <position position="51"/>
    </location>
</feature>
<evidence type="ECO:0000259" key="6">
    <source>
        <dbReference type="PROSITE" id="PS50112"/>
    </source>
</evidence>
<dbReference type="SUPFAM" id="SSF53335">
    <property type="entry name" value="S-adenosyl-L-methionine-dependent methyltransferases"/>
    <property type="match status" value="1"/>
</dbReference>
<dbReference type="InterPro" id="IPR003661">
    <property type="entry name" value="HisK_dim/P_dom"/>
</dbReference>
<dbReference type="PROSITE" id="PS50112">
    <property type="entry name" value="PAS"/>
    <property type="match status" value="1"/>
</dbReference>
<dbReference type="SMART" id="SM00138">
    <property type="entry name" value="MeTrc"/>
    <property type="match status" value="1"/>
</dbReference>
<keyword evidence="3" id="KW-0378">Hydrolase</keyword>
<dbReference type="Gene3D" id="1.10.287.130">
    <property type="match status" value="1"/>
</dbReference>
<dbReference type="InterPro" id="IPR000780">
    <property type="entry name" value="CheR_MeTrfase"/>
</dbReference>
<dbReference type="InterPro" id="IPR036097">
    <property type="entry name" value="HisK_dim/P_sf"/>
</dbReference>
<dbReference type="GO" id="GO:0008168">
    <property type="term" value="F:methyltransferase activity"/>
    <property type="evidence" value="ECO:0007669"/>
    <property type="project" value="UniProtKB-KW"/>
</dbReference>
<dbReference type="InterPro" id="IPR022641">
    <property type="entry name" value="CheR_N"/>
</dbReference>
<dbReference type="Pfam" id="PF01339">
    <property type="entry name" value="CheB_methylest"/>
    <property type="match status" value="1"/>
</dbReference>